<name>A0A4Y2J4I5_ARAVE</name>
<dbReference type="Proteomes" id="UP000499080">
    <property type="component" value="Unassembled WGS sequence"/>
</dbReference>
<comment type="caution">
    <text evidence="1">The sequence shown here is derived from an EMBL/GenBank/DDBJ whole genome shotgun (WGS) entry which is preliminary data.</text>
</comment>
<sequence length="217" mass="25075">MATCFICDNELENGNDGVVEVKEKGVESFRRASIQRKDGKVNILTDKISIKVHKKCQKNYVNAKLIAAVLKRGSITVSMCESPITRSTITPFSFKRNCFLCGLEITKEFLEHQKRLPVHLRNVVYQVQTNSVRETVLQQAEKKGDDWVKAIIHRILPVSELPPVDAQYHNECMKNLYKRNKANEKKKRGKYPTEIEHAMACIYDFFRGFRRMPISIE</sequence>
<proteinExistence type="predicted"/>
<evidence type="ECO:0000313" key="2">
    <source>
        <dbReference type="Proteomes" id="UP000499080"/>
    </source>
</evidence>
<gene>
    <name evidence="1" type="ORF">AVEN_157681_1</name>
</gene>
<organism evidence="1 2">
    <name type="scientific">Araneus ventricosus</name>
    <name type="common">Orbweaver spider</name>
    <name type="synonym">Epeira ventricosa</name>
    <dbReference type="NCBI Taxonomy" id="182803"/>
    <lineage>
        <taxon>Eukaryota</taxon>
        <taxon>Metazoa</taxon>
        <taxon>Ecdysozoa</taxon>
        <taxon>Arthropoda</taxon>
        <taxon>Chelicerata</taxon>
        <taxon>Arachnida</taxon>
        <taxon>Araneae</taxon>
        <taxon>Araneomorphae</taxon>
        <taxon>Entelegynae</taxon>
        <taxon>Araneoidea</taxon>
        <taxon>Araneidae</taxon>
        <taxon>Araneus</taxon>
    </lineage>
</organism>
<dbReference type="EMBL" id="BGPR01003129">
    <property type="protein sequence ID" value="GBM84066.1"/>
    <property type="molecule type" value="Genomic_DNA"/>
</dbReference>
<dbReference type="OrthoDB" id="6775242at2759"/>
<protein>
    <submittedName>
        <fullName evidence="1">Uncharacterized protein</fullName>
    </submittedName>
</protein>
<accession>A0A4Y2J4I5</accession>
<reference evidence="1 2" key="1">
    <citation type="journal article" date="2019" name="Sci. Rep.">
        <title>Orb-weaving spider Araneus ventricosus genome elucidates the spidroin gene catalogue.</title>
        <authorList>
            <person name="Kono N."/>
            <person name="Nakamura H."/>
            <person name="Ohtoshi R."/>
            <person name="Moran D.A.P."/>
            <person name="Shinohara A."/>
            <person name="Yoshida Y."/>
            <person name="Fujiwara M."/>
            <person name="Mori M."/>
            <person name="Tomita M."/>
            <person name="Arakawa K."/>
        </authorList>
    </citation>
    <scope>NUCLEOTIDE SEQUENCE [LARGE SCALE GENOMIC DNA]</scope>
</reference>
<keyword evidence="2" id="KW-1185">Reference proteome</keyword>
<dbReference type="AlphaFoldDB" id="A0A4Y2J4I5"/>
<evidence type="ECO:0000313" key="1">
    <source>
        <dbReference type="EMBL" id="GBM84066.1"/>
    </source>
</evidence>